<dbReference type="GO" id="GO:0042448">
    <property type="term" value="P:progesterone metabolic process"/>
    <property type="evidence" value="ECO:0007669"/>
    <property type="project" value="TreeGrafter"/>
</dbReference>
<dbReference type="RefSeq" id="XP_022343994.1">
    <property type="nucleotide sequence ID" value="XM_022488286.1"/>
</dbReference>
<comment type="cofactor">
    <cofactor evidence="7">
        <name>heme</name>
        <dbReference type="ChEBI" id="CHEBI:30413"/>
    </cofactor>
</comment>
<dbReference type="PROSITE" id="PS00086">
    <property type="entry name" value="CYTOCHROME_P450"/>
    <property type="match status" value="1"/>
</dbReference>
<feature type="signal peptide" evidence="9">
    <location>
        <begin position="1"/>
        <end position="22"/>
    </location>
</feature>
<dbReference type="AlphaFoldDB" id="A0A8B8EVI9"/>
<evidence type="ECO:0000256" key="2">
    <source>
        <dbReference type="ARBA" id="ARBA00022617"/>
    </source>
</evidence>
<keyword evidence="6 8" id="KW-0503">Monooxygenase</keyword>
<name>A0A8B8EVI9_CRAVI</name>
<protein>
    <submittedName>
        <fullName evidence="11">Cytochrome P450 2D27-like</fullName>
    </submittedName>
</protein>
<dbReference type="Pfam" id="PF00067">
    <property type="entry name" value="p450"/>
    <property type="match status" value="1"/>
</dbReference>
<dbReference type="PRINTS" id="PR00463">
    <property type="entry name" value="EP450I"/>
</dbReference>
<proteinExistence type="inferred from homology"/>
<dbReference type="SUPFAM" id="SSF48264">
    <property type="entry name" value="Cytochrome P450"/>
    <property type="match status" value="1"/>
</dbReference>
<dbReference type="InterPro" id="IPR017972">
    <property type="entry name" value="Cyt_P450_CS"/>
</dbReference>
<feature type="chain" id="PRO_5034025290" evidence="9">
    <location>
        <begin position="23"/>
        <end position="489"/>
    </location>
</feature>
<evidence type="ECO:0000256" key="1">
    <source>
        <dbReference type="ARBA" id="ARBA00010617"/>
    </source>
</evidence>
<evidence type="ECO:0000256" key="9">
    <source>
        <dbReference type="SAM" id="SignalP"/>
    </source>
</evidence>
<sequence length="489" mass="56004">MLEILSLVVVLLFIIYHFKNKSRNGLPDPSGLPLFGVAFQIDYNRLHLKLYEWTSSYGDIFQFSILGKTYVSLNSSEIIREVLGTEPNATITSSREPSFFGEYCMDNYSDIGFSPNTKEWTKRRKLAHRLLHTYGEGIQKMEDEILKKLKNVKRYLSENGSKNVDPHHVVEEFLFENLASLVAGTTDKELQRLMKEMDETSNEIVLPVVDLIFRTFPFLLSLPFSLTKKPFYCRTATNAVMNTIQKISLEKEIKKGIYYEMKNELDTNGFRPTDSEIKCIISNVVAAGFLTSRGTLMSLIHLLAEYPNIQSRVQTEIDDVIGQRDPHVTDRNECPYAEAVILETLRYTTHVPITIPHYTSETCSIRGHTVDKGTTILVNLWTAHHSSEWGDPFTFRPERFLDESGRLLPATHPIRKGFYIFGLGKRSCLGEVFAKNRTFLFLATLLQTCNVTKPTNQTLTALNPRDMMVGMVLQPNPYNVQFKLRKRTD</sequence>
<dbReference type="PANTHER" id="PTHR24289">
    <property type="entry name" value="STEROID 17-ALPHA-HYDROXYLASE/17,20 LYASE"/>
    <property type="match status" value="1"/>
</dbReference>
<gene>
    <name evidence="11" type="primary">LOC111137052</name>
</gene>
<feature type="binding site" description="axial binding residue" evidence="7">
    <location>
        <position position="428"/>
    </location>
    <ligand>
        <name>heme</name>
        <dbReference type="ChEBI" id="CHEBI:30413"/>
    </ligand>
    <ligandPart>
        <name>Fe</name>
        <dbReference type="ChEBI" id="CHEBI:18248"/>
    </ligandPart>
</feature>
<dbReference type="KEGG" id="cvn:111137052"/>
<evidence type="ECO:0000256" key="5">
    <source>
        <dbReference type="ARBA" id="ARBA00023004"/>
    </source>
</evidence>
<keyword evidence="9" id="KW-0732">Signal</keyword>
<dbReference type="GeneID" id="111137052"/>
<keyword evidence="2 7" id="KW-0349">Heme</keyword>
<reference evidence="11" key="1">
    <citation type="submission" date="2025-08" db="UniProtKB">
        <authorList>
            <consortium name="RefSeq"/>
        </authorList>
    </citation>
    <scope>IDENTIFICATION</scope>
    <source>
        <tissue evidence="11">Whole sample</tissue>
    </source>
</reference>
<evidence type="ECO:0000256" key="3">
    <source>
        <dbReference type="ARBA" id="ARBA00022723"/>
    </source>
</evidence>
<dbReference type="GO" id="GO:0005506">
    <property type="term" value="F:iron ion binding"/>
    <property type="evidence" value="ECO:0007669"/>
    <property type="project" value="InterPro"/>
</dbReference>
<accession>A0A8B8EVI9</accession>
<evidence type="ECO:0000313" key="11">
    <source>
        <dbReference type="RefSeq" id="XP_022343994.1"/>
    </source>
</evidence>
<evidence type="ECO:0000256" key="6">
    <source>
        <dbReference type="ARBA" id="ARBA00023033"/>
    </source>
</evidence>
<dbReference type="Proteomes" id="UP000694844">
    <property type="component" value="Chromosome 5"/>
</dbReference>
<dbReference type="InterPro" id="IPR002401">
    <property type="entry name" value="Cyt_P450_E_grp-I"/>
</dbReference>
<comment type="similarity">
    <text evidence="1 8">Belongs to the cytochrome P450 family.</text>
</comment>
<dbReference type="InterPro" id="IPR036396">
    <property type="entry name" value="Cyt_P450_sf"/>
</dbReference>
<evidence type="ECO:0000256" key="4">
    <source>
        <dbReference type="ARBA" id="ARBA00023002"/>
    </source>
</evidence>
<keyword evidence="4 8" id="KW-0560">Oxidoreductase</keyword>
<dbReference type="GO" id="GO:0042446">
    <property type="term" value="P:hormone biosynthetic process"/>
    <property type="evidence" value="ECO:0007669"/>
    <property type="project" value="TreeGrafter"/>
</dbReference>
<evidence type="ECO:0000256" key="7">
    <source>
        <dbReference type="PIRSR" id="PIRSR602401-1"/>
    </source>
</evidence>
<dbReference type="GO" id="GO:0004508">
    <property type="term" value="F:steroid 17-alpha-monooxygenase activity"/>
    <property type="evidence" value="ECO:0007669"/>
    <property type="project" value="TreeGrafter"/>
</dbReference>
<keyword evidence="10" id="KW-1185">Reference proteome</keyword>
<evidence type="ECO:0000313" key="10">
    <source>
        <dbReference type="Proteomes" id="UP000694844"/>
    </source>
</evidence>
<dbReference type="Gene3D" id="1.10.630.10">
    <property type="entry name" value="Cytochrome P450"/>
    <property type="match status" value="1"/>
</dbReference>
<dbReference type="PANTHER" id="PTHR24289:SF1">
    <property type="entry name" value="STEROID 17-ALPHA-HYDROXYLASE_17,20 LYASE"/>
    <property type="match status" value="1"/>
</dbReference>
<keyword evidence="3 7" id="KW-0479">Metal-binding</keyword>
<organism evidence="10 11">
    <name type="scientific">Crassostrea virginica</name>
    <name type="common">Eastern oyster</name>
    <dbReference type="NCBI Taxonomy" id="6565"/>
    <lineage>
        <taxon>Eukaryota</taxon>
        <taxon>Metazoa</taxon>
        <taxon>Spiralia</taxon>
        <taxon>Lophotrochozoa</taxon>
        <taxon>Mollusca</taxon>
        <taxon>Bivalvia</taxon>
        <taxon>Autobranchia</taxon>
        <taxon>Pteriomorphia</taxon>
        <taxon>Ostreida</taxon>
        <taxon>Ostreoidea</taxon>
        <taxon>Ostreidae</taxon>
        <taxon>Crassostrea</taxon>
    </lineage>
</organism>
<keyword evidence="5 7" id="KW-0408">Iron</keyword>
<dbReference type="GO" id="GO:0020037">
    <property type="term" value="F:heme binding"/>
    <property type="evidence" value="ECO:0007669"/>
    <property type="project" value="InterPro"/>
</dbReference>
<dbReference type="InterPro" id="IPR001128">
    <property type="entry name" value="Cyt_P450"/>
</dbReference>
<dbReference type="OrthoDB" id="6141112at2759"/>
<evidence type="ECO:0000256" key="8">
    <source>
        <dbReference type="RuleBase" id="RU000461"/>
    </source>
</evidence>